<comment type="caution">
    <text evidence="2">The sequence shown here is derived from an EMBL/GenBank/DDBJ whole genome shotgun (WGS) entry which is preliminary data.</text>
</comment>
<evidence type="ECO:0000256" key="1">
    <source>
        <dbReference type="SAM" id="MobiDB-lite"/>
    </source>
</evidence>
<name>A0A8J4UZQ4_9MYCE</name>
<proteinExistence type="predicted"/>
<feature type="region of interest" description="Disordered" evidence="1">
    <location>
        <begin position="40"/>
        <end position="61"/>
    </location>
</feature>
<dbReference type="EMBL" id="AJWJ01000206">
    <property type="protein sequence ID" value="KAF2073408.1"/>
    <property type="molecule type" value="Genomic_DNA"/>
</dbReference>
<evidence type="ECO:0000313" key="3">
    <source>
        <dbReference type="Proteomes" id="UP000695562"/>
    </source>
</evidence>
<sequence>MEEEYRDIPKTNKTQGVRQWKNEIPGASERLANAEKIIGQNDLHGGPASRLKTVKNADKDPSEIKERIDKIQEITGKDVDDQVKSGYWEGKTIN</sequence>
<dbReference type="AlphaFoldDB" id="A0A8J4UZQ4"/>
<protein>
    <submittedName>
        <fullName evidence="2">Uncharacterized protein</fullName>
    </submittedName>
</protein>
<organism evidence="2 3">
    <name type="scientific">Polysphondylium violaceum</name>
    <dbReference type="NCBI Taxonomy" id="133409"/>
    <lineage>
        <taxon>Eukaryota</taxon>
        <taxon>Amoebozoa</taxon>
        <taxon>Evosea</taxon>
        <taxon>Eumycetozoa</taxon>
        <taxon>Dictyostelia</taxon>
        <taxon>Dictyosteliales</taxon>
        <taxon>Dictyosteliaceae</taxon>
        <taxon>Polysphondylium</taxon>
    </lineage>
</organism>
<accession>A0A8J4UZQ4</accession>
<reference evidence="2" key="1">
    <citation type="submission" date="2020-01" db="EMBL/GenBank/DDBJ databases">
        <title>Development of genomics and gene disruption for Polysphondylium violaceum indicates a role for the polyketide synthase stlB in stalk morphogenesis.</title>
        <authorList>
            <person name="Narita B."/>
            <person name="Kawabe Y."/>
            <person name="Kin K."/>
            <person name="Saito T."/>
            <person name="Gibbs R."/>
            <person name="Kuspa A."/>
            <person name="Muzny D."/>
            <person name="Queller D."/>
            <person name="Richards S."/>
            <person name="Strassman J."/>
            <person name="Sucgang R."/>
            <person name="Worley K."/>
            <person name="Schaap P."/>
        </authorList>
    </citation>
    <scope>NUCLEOTIDE SEQUENCE</scope>
    <source>
        <strain evidence="2">QSvi11</strain>
    </source>
</reference>
<keyword evidence="3" id="KW-1185">Reference proteome</keyword>
<gene>
    <name evidence="2" type="ORF">CYY_005287</name>
</gene>
<evidence type="ECO:0000313" key="2">
    <source>
        <dbReference type="EMBL" id="KAF2073408.1"/>
    </source>
</evidence>
<dbReference type="Proteomes" id="UP000695562">
    <property type="component" value="Unassembled WGS sequence"/>
</dbReference>